<reference evidence="6" key="1">
    <citation type="submission" date="2015-04" db="EMBL/GenBank/DDBJ databases">
        <title>The genome sequence of the plant pathogenic Rhizarian Plasmodiophora brassicae reveals insights in its biotrophic life cycle and the origin of chitin synthesis.</title>
        <authorList>
            <person name="Schwelm A."/>
            <person name="Fogelqvist J."/>
            <person name="Knaust A."/>
            <person name="Julke S."/>
            <person name="Lilja T."/>
            <person name="Dhandapani V."/>
            <person name="Bonilla-Rosso G."/>
            <person name="Karlsson M."/>
            <person name="Shevchenko A."/>
            <person name="Choi S.R."/>
            <person name="Kim H.G."/>
            <person name="Park J.Y."/>
            <person name="Lim Y.P."/>
            <person name="Ludwig-Muller J."/>
            <person name="Dixelius C."/>
        </authorList>
    </citation>
    <scope>NUCLEOTIDE SEQUENCE</scope>
    <source>
        <tissue evidence="6">Potato root galls</tissue>
    </source>
</reference>
<dbReference type="Pfam" id="PF01776">
    <property type="entry name" value="Ribosomal_L22e"/>
    <property type="match status" value="1"/>
</dbReference>
<name>A0A0H5R3T9_9EUKA</name>
<evidence type="ECO:0000313" key="6">
    <source>
        <dbReference type="EMBL" id="CRZ08865.1"/>
    </source>
</evidence>
<dbReference type="Gene3D" id="3.30.1360.210">
    <property type="match status" value="1"/>
</dbReference>
<dbReference type="AlphaFoldDB" id="A0A0H5R3T9"/>
<accession>A0A0H5R3T9</accession>
<evidence type="ECO:0000256" key="4">
    <source>
        <dbReference type="ARBA" id="ARBA00040613"/>
    </source>
</evidence>
<keyword evidence="3" id="KW-0687">Ribonucleoprotein</keyword>
<dbReference type="PANTHER" id="PTHR10064:SF0">
    <property type="entry name" value="FI24544P1-RELATED"/>
    <property type="match status" value="1"/>
</dbReference>
<dbReference type="EMBL" id="HACM01008423">
    <property type="protein sequence ID" value="CRZ08865.1"/>
    <property type="molecule type" value="Transcribed_RNA"/>
</dbReference>
<comment type="similarity">
    <text evidence="1">Belongs to the eukaryotic ribosomal protein eL22 family.</text>
</comment>
<feature type="non-terminal residue" evidence="6">
    <location>
        <position position="1"/>
    </location>
</feature>
<protein>
    <recommendedName>
        <fullName evidence="4">Large ribosomal subunit protein eL22</fullName>
    </recommendedName>
    <alternativeName>
        <fullName evidence="5">60S ribosomal protein L22</fullName>
    </alternativeName>
</protein>
<dbReference type="GO" id="GO:0002181">
    <property type="term" value="P:cytoplasmic translation"/>
    <property type="evidence" value="ECO:0007669"/>
    <property type="project" value="TreeGrafter"/>
</dbReference>
<dbReference type="InterPro" id="IPR002671">
    <property type="entry name" value="Ribosomal_eL22"/>
</dbReference>
<proteinExistence type="inferred from homology"/>
<organism evidence="6">
    <name type="scientific">Spongospora subterranea</name>
    <dbReference type="NCBI Taxonomy" id="70186"/>
    <lineage>
        <taxon>Eukaryota</taxon>
        <taxon>Sar</taxon>
        <taxon>Rhizaria</taxon>
        <taxon>Endomyxa</taxon>
        <taxon>Phytomyxea</taxon>
        <taxon>Plasmodiophorida</taxon>
        <taxon>Plasmodiophoridae</taxon>
        <taxon>Spongospora</taxon>
    </lineage>
</organism>
<evidence type="ECO:0000256" key="2">
    <source>
        <dbReference type="ARBA" id="ARBA00022980"/>
    </source>
</evidence>
<dbReference type="GO" id="GO:0003723">
    <property type="term" value="F:RNA binding"/>
    <property type="evidence" value="ECO:0007669"/>
    <property type="project" value="TreeGrafter"/>
</dbReference>
<dbReference type="PANTHER" id="PTHR10064">
    <property type="entry name" value="60S RIBOSOMAL PROTEIN L22"/>
    <property type="match status" value="1"/>
</dbReference>
<dbReference type="GO" id="GO:0005840">
    <property type="term" value="C:ribosome"/>
    <property type="evidence" value="ECO:0007669"/>
    <property type="project" value="UniProtKB-KW"/>
</dbReference>
<evidence type="ECO:0000256" key="5">
    <source>
        <dbReference type="ARBA" id="ARBA00041214"/>
    </source>
</evidence>
<sequence length="148" mass="16577">PIRSQSLSSSSSFPDFNPDLNSSSKMAVAKKSDKSAPVAKKVFLKFAVKCDAPVADGIFDIAAYEKYLHDRIKINGKTGVLGESVVLSRDAKTMNIQAAAPFSKRYIKYLTQKFLKKHQLRDYVRVIADTKTSYKLKYFSLEKADESK</sequence>
<dbReference type="GO" id="GO:1990904">
    <property type="term" value="C:ribonucleoprotein complex"/>
    <property type="evidence" value="ECO:0007669"/>
    <property type="project" value="UniProtKB-KW"/>
</dbReference>
<dbReference type="GO" id="GO:0003735">
    <property type="term" value="F:structural constituent of ribosome"/>
    <property type="evidence" value="ECO:0007669"/>
    <property type="project" value="InterPro"/>
</dbReference>
<keyword evidence="2" id="KW-0689">Ribosomal protein</keyword>
<dbReference type="InterPro" id="IPR038526">
    <property type="entry name" value="Ribosomal_eL22_sf"/>
</dbReference>
<evidence type="ECO:0000256" key="3">
    <source>
        <dbReference type="ARBA" id="ARBA00023274"/>
    </source>
</evidence>
<evidence type="ECO:0000256" key="1">
    <source>
        <dbReference type="ARBA" id="ARBA00007817"/>
    </source>
</evidence>
<dbReference type="FunFam" id="3.30.1360.210:FF:000002">
    <property type="entry name" value="60S ribosomal protein L22-2"/>
    <property type="match status" value="1"/>
</dbReference>